<name>A0AAE0YSX3_9GAST</name>
<dbReference type="PANTHER" id="PTHR43313:SF36">
    <property type="entry name" value="D-BETA-HYDROXYBUTYRATE DEHYDROGENASE, MITOCHONDRIAL"/>
    <property type="match status" value="1"/>
</dbReference>
<dbReference type="PROSITE" id="PS00061">
    <property type="entry name" value="ADH_SHORT"/>
    <property type="match status" value="1"/>
</dbReference>
<dbReference type="GO" id="GO:0016491">
    <property type="term" value="F:oxidoreductase activity"/>
    <property type="evidence" value="ECO:0007669"/>
    <property type="project" value="UniProtKB-KW"/>
</dbReference>
<evidence type="ECO:0000313" key="4">
    <source>
        <dbReference type="EMBL" id="KAK3756623.1"/>
    </source>
</evidence>
<dbReference type="InterPro" id="IPR020904">
    <property type="entry name" value="Sc_DH/Rdtase_CS"/>
</dbReference>
<proteinExistence type="inferred from homology"/>
<evidence type="ECO:0000313" key="5">
    <source>
        <dbReference type="Proteomes" id="UP001283361"/>
    </source>
</evidence>
<dbReference type="InterPro" id="IPR036291">
    <property type="entry name" value="NAD(P)-bd_dom_sf"/>
</dbReference>
<comment type="similarity">
    <text evidence="2">Belongs to the short-chain dehydrogenases/reductases (SDR) family.</text>
</comment>
<keyword evidence="1" id="KW-0560">Oxidoreductase</keyword>
<dbReference type="Gene3D" id="3.40.50.720">
    <property type="entry name" value="NAD(P)-binding Rossmann-like Domain"/>
    <property type="match status" value="1"/>
</dbReference>
<dbReference type="PRINTS" id="PR00080">
    <property type="entry name" value="SDRFAMILY"/>
</dbReference>
<dbReference type="SUPFAM" id="SSF51735">
    <property type="entry name" value="NAD(P)-binding Rossmann-fold domains"/>
    <property type="match status" value="1"/>
</dbReference>
<reference evidence="4" key="1">
    <citation type="journal article" date="2023" name="G3 (Bethesda)">
        <title>A reference genome for the long-term kleptoplast-retaining sea slug Elysia crispata morphotype clarki.</title>
        <authorList>
            <person name="Eastman K.E."/>
            <person name="Pendleton A.L."/>
            <person name="Shaikh M.A."/>
            <person name="Suttiyut T."/>
            <person name="Ogas R."/>
            <person name="Tomko P."/>
            <person name="Gavelis G."/>
            <person name="Widhalm J.R."/>
            <person name="Wisecaver J.H."/>
        </authorList>
    </citation>
    <scope>NUCLEOTIDE SEQUENCE</scope>
    <source>
        <strain evidence="4">ECLA1</strain>
    </source>
</reference>
<organism evidence="4 5">
    <name type="scientific">Elysia crispata</name>
    <name type="common">lettuce slug</name>
    <dbReference type="NCBI Taxonomy" id="231223"/>
    <lineage>
        <taxon>Eukaryota</taxon>
        <taxon>Metazoa</taxon>
        <taxon>Spiralia</taxon>
        <taxon>Lophotrochozoa</taxon>
        <taxon>Mollusca</taxon>
        <taxon>Gastropoda</taxon>
        <taxon>Heterobranchia</taxon>
        <taxon>Euthyneura</taxon>
        <taxon>Panpulmonata</taxon>
        <taxon>Sacoglossa</taxon>
        <taxon>Placobranchoidea</taxon>
        <taxon>Plakobranchidae</taxon>
        <taxon>Elysia</taxon>
    </lineage>
</organism>
<sequence>MEFDIQDELIRDGVVFYSVLYSTVTVAFAVAVLSKFLTNEFRFGFRSFLSLIVLFLGEPLCQFLISGPSGLFIFSLGCLIIYSMLPANHLSAQEKAVFITGCDSGFGHALALKLDHLEMTVFAGCLDDQGTGAADLRDKCSDRLHVLKLDVTSKEDIESASKFIEGHVKDKGLWGLVNNAGVWWCAELDMMPEKILHRVMDVNLFGAVRVTTKLLPLVKRARGRVVNVSSLLGRMSMEGSGAYAMSKHAIVAYTNTLRLEMKKHGVSVSIVEPAGFLTGNLQEHTLSKRKEELWSSLDEETKQHYGRDYLDALYSHVQSCFQKYPREVSPVVRCIRSGLLSRRPREQYPCGAGAETMVSIYPLLPVWLADYVSGSLSILPKNLCPGFVSSTKQGNS</sequence>
<dbReference type="Pfam" id="PF00106">
    <property type="entry name" value="adh_short"/>
    <property type="match status" value="1"/>
</dbReference>
<dbReference type="InterPro" id="IPR002347">
    <property type="entry name" value="SDR_fam"/>
</dbReference>
<dbReference type="Proteomes" id="UP001283361">
    <property type="component" value="Unassembled WGS sequence"/>
</dbReference>
<evidence type="ECO:0000256" key="2">
    <source>
        <dbReference type="RuleBase" id="RU000363"/>
    </source>
</evidence>
<keyword evidence="5" id="KW-1185">Reference proteome</keyword>
<feature type="transmembrane region" description="Helical" evidence="3">
    <location>
        <begin position="14"/>
        <end position="33"/>
    </location>
</feature>
<dbReference type="PANTHER" id="PTHR43313">
    <property type="entry name" value="SHORT-CHAIN DEHYDROGENASE/REDUCTASE FAMILY 9C"/>
    <property type="match status" value="1"/>
</dbReference>
<accession>A0AAE0YSX3</accession>
<gene>
    <name evidence="4" type="ORF">RRG08_045134</name>
</gene>
<dbReference type="GO" id="GO:0008202">
    <property type="term" value="P:steroid metabolic process"/>
    <property type="evidence" value="ECO:0007669"/>
    <property type="project" value="TreeGrafter"/>
</dbReference>
<keyword evidence="3" id="KW-0472">Membrane</keyword>
<keyword evidence="3" id="KW-1133">Transmembrane helix</keyword>
<protein>
    <submittedName>
        <fullName evidence="4">Uncharacterized protein</fullName>
    </submittedName>
</protein>
<dbReference type="EMBL" id="JAWDGP010005492">
    <property type="protein sequence ID" value="KAK3756623.1"/>
    <property type="molecule type" value="Genomic_DNA"/>
</dbReference>
<dbReference type="AlphaFoldDB" id="A0AAE0YSX3"/>
<evidence type="ECO:0000256" key="1">
    <source>
        <dbReference type="ARBA" id="ARBA00023002"/>
    </source>
</evidence>
<keyword evidence="3" id="KW-0812">Transmembrane</keyword>
<feature type="transmembrane region" description="Helical" evidence="3">
    <location>
        <begin position="45"/>
        <end position="65"/>
    </location>
</feature>
<evidence type="ECO:0000256" key="3">
    <source>
        <dbReference type="SAM" id="Phobius"/>
    </source>
</evidence>
<dbReference type="PRINTS" id="PR00081">
    <property type="entry name" value="GDHRDH"/>
</dbReference>
<comment type="caution">
    <text evidence="4">The sequence shown here is derived from an EMBL/GenBank/DDBJ whole genome shotgun (WGS) entry which is preliminary data.</text>
</comment>